<accession>A0AAU9TV29</accession>
<keyword evidence="1" id="KW-1133">Transmembrane helix</keyword>
<name>A0AAU9TV29_EUPED</name>
<evidence type="ECO:0008006" key="4">
    <source>
        <dbReference type="Google" id="ProtNLM"/>
    </source>
</evidence>
<feature type="transmembrane region" description="Helical" evidence="1">
    <location>
        <begin position="95"/>
        <end position="113"/>
    </location>
</feature>
<evidence type="ECO:0000256" key="1">
    <source>
        <dbReference type="SAM" id="Phobius"/>
    </source>
</evidence>
<organism evidence="2 3">
    <name type="scientific">Euphydryas editha</name>
    <name type="common">Edith's checkerspot</name>
    <dbReference type="NCBI Taxonomy" id="104508"/>
    <lineage>
        <taxon>Eukaryota</taxon>
        <taxon>Metazoa</taxon>
        <taxon>Ecdysozoa</taxon>
        <taxon>Arthropoda</taxon>
        <taxon>Hexapoda</taxon>
        <taxon>Insecta</taxon>
        <taxon>Pterygota</taxon>
        <taxon>Neoptera</taxon>
        <taxon>Endopterygota</taxon>
        <taxon>Lepidoptera</taxon>
        <taxon>Glossata</taxon>
        <taxon>Ditrysia</taxon>
        <taxon>Papilionoidea</taxon>
        <taxon>Nymphalidae</taxon>
        <taxon>Nymphalinae</taxon>
        <taxon>Euphydryas</taxon>
    </lineage>
</organism>
<sequence>MVIEIPECRKCCCCFPLRNGIIVFGYLNLAFSIFILSTEMFIEFETRPHSVAVHRGVIYFSNFWYACILFASDVVFNIVLLVGAHTKNTQLLRAYYYYGLTTTLLCLVTFIILRTEQLFDQVSFYIIEACFVLSSIGIQGYLILLVRSQLLKMHQRSRICYVNHAAEIIVDIPEQVENTDVENSTLIDASRK</sequence>
<proteinExistence type="predicted"/>
<comment type="caution">
    <text evidence="2">The sequence shown here is derived from an EMBL/GenBank/DDBJ whole genome shotgun (WGS) entry which is preliminary data.</text>
</comment>
<reference evidence="2" key="1">
    <citation type="submission" date="2022-03" db="EMBL/GenBank/DDBJ databases">
        <authorList>
            <person name="Tunstrom K."/>
        </authorList>
    </citation>
    <scope>NUCLEOTIDE SEQUENCE</scope>
</reference>
<dbReference type="EMBL" id="CAKOGL010000009">
    <property type="protein sequence ID" value="CAH2090117.1"/>
    <property type="molecule type" value="Genomic_DNA"/>
</dbReference>
<keyword evidence="3" id="KW-1185">Reference proteome</keyword>
<feature type="transmembrane region" description="Helical" evidence="1">
    <location>
        <begin position="125"/>
        <end position="146"/>
    </location>
</feature>
<dbReference type="Proteomes" id="UP001153954">
    <property type="component" value="Unassembled WGS sequence"/>
</dbReference>
<protein>
    <recommendedName>
        <fullName evidence="4">Lysosomal-associated transmembrane protein 4B</fullName>
    </recommendedName>
</protein>
<keyword evidence="1" id="KW-0812">Transmembrane</keyword>
<keyword evidence="1" id="KW-0472">Membrane</keyword>
<evidence type="ECO:0000313" key="2">
    <source>
        <dbReference type="EMBL" id="CAH2090117.1"/>
    </source>
</evidence>
<dbReference type="AlphaFoldDB" id="A0AAU9TV29"/>
<feature type="transmembrane region" description="Helical" evidence="1">
    <location>
        <begin position="21"/>
        <end position="42"/>
    </location>
</feature>
<evidence type="ECO:0000313" key="3">
    <source>
        <dbReference type="Proteomes" id="UP001153954"/>
    </source>
</evidence>
<gene>
    <name evidence="2" type="ORF">EEDITHA_LOCUS6110</name>
</gene>
<feature type="transmembrane region" description="Helical" evidence="1">
    <location>
        <begin position="62"/>
        <end position="83"/>
    </location>
</feature>